<evidence type="ECO:0000259" key="1">
    <source>
        <dbReference type="PROSITE" id="PS50948"/>
    </source>
</evidence>
<dbReference type="Proteomes" id="UP000050761">
    <property type="component" value="Unassembled WGS sequence"/>
</dbReference>
<accession>A0A3P8DNT7</accession>
<proteinExistence type="predicted"/>
<sequence>MDGCFERVRNHTLIGALVVTLDDVTLTQCQHACLEARKQSCRSFMYHPAEQRCFMNSEDRKTRESAFFHVLDAIDYYHRTCYRRCMNAVDCKTTLQVLIGIVDQLIQGVTSIEQCRKRCQKSKEVSDIVCKSAIYYEKEKECIIASQSRMDIPDLFIEDDQAVYMENTCLNDSAANMKKLQASYSL</sequence>
<dbReference type="EMBL" id="UZAH01038432">
    <property type="protein sequence ID" value="VDP53277.1"/>
    <property type="molecule type" value="Genomic_DNA"/>
</dbReference>
<reference evidence="4" key="2">
    <citation type="submission" date="2019-09" db="UniProtKB">
        <authorList>
            <consortium name="WormBaseParasite"/>
        </authorList>
    </citation>
    <scope>IDENTIFICATION</scope>
</reference>
<dbReference type="PROSITE" id="PS50948">
    <property type="entry name" value="PAN"/>
    <property type="match status" value="2"/>
</dbReference>
<dbReference type="GO" id="GO:0009653">
    <property type="term" value="P:anatomical structure morphogenesis"/>
    <property type="evidence" value="ECO:0007669"/>
    <property type="project" value="TreeGrafter"/>
</dbReference>
<dbReference type="Pfam" id="PF00024">
    <property type="entry name" value="PAN_1"/>
    <property type="match status" value="2"/>
</dbReference>
<reference evidence="2 3" key="1">
    <citation type="submission" date="2018-11" db="EMBL/GenBank/DDBJ databases">
        <authorList>
            <consortium name="Pathogen Informatics"/>
        </authorList>
    </citation>
    <scope>NUCLEOTIDE SEQUENCE [LARGE SCALE GENOMIC DNA]</scope>
</reference>
<dbReference type="InterPro" id="IPR003609">
    <property type="entry name" value="Pan_app"/>
</dbReference>
<dbReference type="OrthoDB" id="6423981at2759"/>
<feature type="domain" description="Apple" evidence="1">
    <location>
        <begin position="91"/>
        <end position="169"/>
    </location>
</feature>
<dbReference type="SMART" id="SM00473">
    <property type="entry name" value="PAN_AP"/>
    <property type="match status" value="2"/>
</dbReference>
<evidence type="ECO:0000313" key="2">
    <source>
        <dbReference type="EMBL" id="VDP53277.1"/>
    </source>
</evidence>
<dbReference type="WBParaSite" id="HPBE_0002570801-mRNA-1">
    <property type="protein sequence ID" value="HPBE_0002570801-mRNA-1"/>
    <property type="gene ID" value="HPBE_0002570801"/>
</dbReference>
<dbReference type="PANTHER" id="PTHR47327:SF1">
    <property type="entry name" value="RE15579P"/>
    <property type="match status" value="1"/>
</dbReference>
<dbReference type="PANTHER" id="PTHR47327">
    <property type="entry name" value="FI18240P1-RELATED"/>
    <property type="match status" value="1"/>
</dbReference>
<feature type="domain" description="Apple" evidence="1">
    <location>
        <begin position="4"/>
        <end position="81"/>
    </location>
</feature>
<keyword evidence="3" id="KW-1185">Reference proteome</keyword>
<evidence type="ECO:0000313" key="3">
    <source>
        <dbReference type="Proteomes" id="UP000050761"/>
    </source>
</evidence>
<organism evidence="3 4">
    <name type="scientific">Heligmosomoides polygyrus</name>
    <name type="common">Parasitic roundworm</name>
    <dbReference type="NCBI Taxonomy" id="6339"/>
    <lineage>
        <taxon>Eukaryota</taxon>
        <taxon>Metazoa</taxon>
        <taxon>Ecdysozoa</taxon>
        <taxon>Nematoda</taxon>
        <taxon>Chromadorea</taxon>
        <taxon>Rhabditida</taxon>
        <taxon>Rhabditina</taxon>
        <taxon>Rhabditomorpha</taxon>
        <taxon>Strongyloidea</taxon>
        <taxon>Heligmosomidae</taxon>
        <taxon>Heligmosomoides</taxon>
    </lineage>
</organism>
<name>A0A183GSN8_HELPZ</name>
<dbReference type="AlphaFoldDB" id="A0A183GSN8"/>
<evidence type="ECO:0000313" key="4">
    <source>
        <dbReference type="WBParaSite" id="HPBE_0002570801-mRNA-1"/>
    </source>
</evidence>
<dbReference type="SUPFAM" id="SSF57414">
    <property type="entry name" value="Hairpin loop containing domain-like"/>
    <property type="match status" value="2"/>
</dbReference>
<dbReference type="Gene3D" id="3.50.4.10">
    <property type="entry name" value="Hepatocyte Growth Factor"/>
    <property type="match status" value="2"/>
</dbReference>
<gene>
    <name evidence="2" type="ORF">HPBE_LOCUS25707</name>
</gene>
<dbReference type="InterPro" id="IPR052774">
    <property type="entry name" value="Celegans_DevNeuronal_Protein"/>
</dbReference>
<accession>A0A183GSN8</accession>
<dbReference type="CDD" id="cd01099">
    <property type="entry name" value="PAN_AP_HGF"/>
    <property type="match status" value="2"/>
</dbReference>
<protein>
    <submittedName>
        <fullName evidence="4">Apple domain-containing protein</fullName>
    </submittedName>
</protein>